<feature type="transmembrane region" description="Helical" evidence="6">
    <location>
        <begin position="116"/>
        <end position="137"/>
    </location>
</feature>
<proteinExistence type="predicted"/>
<dbReference type="OrthoDB" id="9804822at2"/>
<comment type="caution">
    <text evidence="7">The sequence shown here is derived from an EMBL/GenBank/DDBJ whole genome shotgun (WGS) entry which is preliminary data.</text>
</comment>
<evidence type="ECO:0000256" key="6">
    <source>
        <dbReference type="SAM" id="Phobius"/>
    </source>
</evidence>
<dbReference type="AlphaFoldDB" id="A0A8B2NSV0"/>
<evidence type="ECO:0000313" key="8">
    <source>
        <dbReference type="Proteomes" id="UP000249590"/>
    </source>
</evidence>
<feature type="transmembrane region" description="Helical" evidence="6">
    <location>
        <begin position="143"/>
        <end position="167"/>
    </location>
</feature>
<dbReference type="Proteomes" id="UP000249590">
    <property type="component" value="Unassembled WGS sequence"/>
</dbReference>
<keyword evidence="2" id="KW-1003">Cell membrane</keyword>
<feature type="transmembrane region" description="Helical" evidence="6">
    <location>
        <begin position="6"/>
        <end position="27"/>
    </location>
</feature>
<organism evidence="7 8">
    <name type="scientific">Acuticoccus sediminis</name>
    <dbReference type="NCBI Taxonomy" id="2184697"/>
    <lineage>
        <taxon>Bacteria</taxon>
        <taxon>Pseudomonadati</taxon>
        <taxon>Pseudomonadota</taxon>
        <taxon>Alphaproteobacteria</taxon>
        <taxon>Hyphomicrobiales</taxon>
        <taxon>Amorphaceae</taxon>
        <taxon>Acuticoccus</taxon>
    </lineage>
</organism>
<evidence type="ECO:0000256" key="4">
    <source>
        <dbReference type="ARBA" id="ARBA00022989"/>
    </source>
</evidence>
<protein>
    <submittedName>
        <fullName evidence="7">Lysine transporter LysE</fullName>
    </submittedName>
</protein>
<feature type="transmembrane region" description="Helical" evidence="6">
    <location>
        <begin position="48"/>
        <end position="69"/>
    </location>
</feature>
<evidence type="ECO:0000256" key="3">
    <source>
        <dbReference type="ARBA" id="ARBA00022692"/>
    </source>
</evidence>
<dbReference type="PANTHER" id="PTHR30086">
    <property type="entry name" value="ARGININE EXPORTER PROTEIN ARGO"/>
    <property type="match status" value="1"/>
</dbReference>
<keyword evidence="3 6" id="KW-0812">Transmembrane</keyword>
<dbReference type="GO" id="GO:0015171">
    <property type="term" value="F:amino acid transmembrane transporter activity"/>
    <property type="evidence" value="ECO:0007669"/>
    <property type="project" value="TreeGrafter"/>
</dbReference>
<dbReference type="InterPro" id="IPR001123">
    <property type="entry name" value="LeuE-type"/>
</dbReference>
<comment type="subcellular location">
    <subcellularLocation>
        <location evidence="1">Cell membrane</location>
        <topology evidence="1">Multi-pass membrane protein</topology>
    </subcellularLocation>
</comment>
<keyword evidence="4 6" id="KW-1133">Transmembrane helix</keyword>
<dbReference type="GO" id="GO:0005886">
    <property type="term" value="C:plasma membrane"/>
    <property type="evidence" value="ECO:0007669"/>
    <property type="project" value="UniProtKB-SubCell"/>
</dbReference>
<feature type="transmembrane region" description="Helical" evidence="6">
    <location>
        <begin position="75"/>
        <end position="95"/>
    </location>
</feature>
<feature type="transmembrane region" description="Helical" evidence="6">
    <location>
        <begin position="179"/>
        <end position="200"/>
    </location>
</feature>
<evidence type="ECO:0000313" key="7">
    <source>
        <dbReference type="EMBL" id="RAH98452.1"/>
    </source>
</evidence>
<accession>A0A8B2NSV0</accession>
<gene>
    <name evidence="7" type="ORF">DLJ53_26340</name>
</gene>
<evidence type="ECO:0000256" key="5">
    <source>
        <dbReference type="ARBA" id="ARBA00023136"/>
    </source>
</evidence>
<keyword evidence="8" id="KW-1185">Reference proteome</keyword>
<reference evidence="7 8" key="1">
    <citation type="submission" date="2018-05" db="EMBL/GenBank/DDBJ databases">
        <title>Acuticoccus sediminis sp. nov., isolated from deep-sea sediment of Indian Ocean.</title>
        <authorList>
            <person name="Liu X."/>
            <person name="Lai Q."/>
            <person name="Du Y."/>
            <person name="Sun F."/>
            <person name="Zhang X."/>
            <person name="Wang S."/>
            <person name="Shao Z."/>
        </authorList>
    </citation>
    <scope>NUCLEOTIDE SEQUENCE [LARGE SCALE GENOMIC DNA]</scope>
    <source>
        <strain evidence="7 8">PTG4-2</strain>
    </source>
</reference>
<sequence length="206" mass="21682">MVTIMNYAIFLPACFALNLTFGPNNLLALTHGAQSGIGFALRAGIGRLLVFIPMIVLSGLGLGIVLSASATAFTVLKLIGAVYLIWIGIRIVRAAKVTAQAKMSPLTARESFMREALTAAGNPKAVLIFAAFLPQFVPADAYASGYAIVGSLFLALEFVAIGIYAAIGRLAASFAGSKLHWMQRVSGFGMILFGMLLMLARRPAAA</sequence>
<keyword evidence="5 6" id="KW-0472">Membrane</keyword>
<name>A0A8B2NSV0_9HYPH</name>
<evidence type="ECO:0000256" key="2">
    <source>
        <dbReference type="ARBA" id="ARBA00022475"/>
    </source>
</evidence>
<evidence type="ECO:0000256" key="1">
    <source>
        <dbReference type="ARBA" id="ARBA00004651"/>
    </source>
</evidence>
<dbReference type="PANTHER" id="PTHR30086:SF20">
    <property type="entry name" value="ARGININE EXPORTER PROTEIN ARGO-RELATED"/>
    <property type="match status" value="1"/>
</dbReference>
<dbReference type="EMBL" id="QHHQ01000007">
    <property type="protein sequence ID" value="RAH98452.1"/>
    <property type="molecule type" value="Genomic_DNA"/>
</dbReference>
<dbReference type="Pfam" id="PF01810">
    <property type="entry name" value="LysE"/>
    <property type="match status" value="1"/>
</dbReference>